<organism evidence="3 4">
    <name type="scientific">Nyctereutes procyonoides</name>
    <name type="common">Raccoon dog</name>
    <name type="synonym">Canis procyonoides</name>
    <dbReference type="NCBI Taxonomy" id="34880"/>
    <lineage>
        <taxon>Eukaryota</taxon>
        <taxon>Metazoa</taxon>
        <taxon>Chordata</taxon>
        <taxon>Craniata</taxon>
        <taxon>Vertebrata</taxon>
        <taxon>Euteleostomi</taxon>
        <taxon>Mammalia</taxon>
        <taxon>Eutheria</taxon>
        <taxon>Laurasiatheria</taxon>
        <taxon>Carnivora</taxon>
        <taxon>Caniformia</taxon>
        <taxon>Canidae</taxon>
        <taxon>Nyctereutes</taxon>
    </lineage>
</organism>
<dbReference type="InterPro" id="IPR036338">
    <property type="entry name" value="Aha1"/>
</dbReference>
<dbReference type="GO" id="GO:0001671">
    <property type="term" value="F:ATPase activator activity"/>
    <property type="evidence" value="ECO:0007669"/>
    <property type="project" value="InterPro"/>
</dbReference>
<keyword evidence="4" id="KW-1185">Reference proteome</keyword>
<dbReference type="Proteomes" id="UP000645828">
    <property type="component" value="Unassembled WGS sequence"/>
</dbReference>
<proteinExistence type="inferred from homology"/>
<sequence>MLRLKGAWCPCRHGQEGLEDSPWFVEEQEKARQSSNKGKPIFFYEWDTKLNWKCTIKESGVKQKGWIEIPSLSEENEVDITRMNLSKKRNDDGTLGWLSEFTMGMVLPWKILATQELTAKRKLDGTGAVRILTVALLMMELFSTAVKQLHNICTVNDMVQKFSEKGGKFQMFDWYITSEYVKLLTNEKIIMKWRWQVELQLKCKGDSVSKEKSMKFCWQKQLFEEIKDLLQLTTLNG</sequence>
<evidence type="ECO:0000313" key="4">
    <source>
        <dbReference type="Proteomes" id="UP000645828"/>
    </source>
</evidence>
<protein>
    <submittedName>
        <fullName evidence="3">(raccoon dog) hypothetical protein</fullName>
    </submittedName>
</protein>
<evidence type="ECO:0000313" key="3">
    <source>
        <dbReference type="EMBL" id="CAD7678144.1"/>
    </source>
</evidence>
<dbReference type="Pfam" id="PF09229">
    <property type="entry name" value="Aha1_N"/>
    <property type="match status" value="1"/>
</dbReference>
<gene>
    <name evidence="3" type="ORF">NYPRO_LOCUS10942</name>
</gene>
<dbReference type="InterPro" id="IPR015310">
    <property type="entry name" value="AHSA1-like_N"/>
</dbReference>
<name>A0A811YMX8_NYCPR</name>
<feature type="domain" description="Activator of Hsp90 ATPase AHSA1-like N-terminal" evidence="2">
    <location>
        <begin position="34"/>
        <end position="89"/>
    </location>
</feature>
<dbReference type="EMBL" id="CAJHUB010000680">
    <property type="protein sequence ID" value="CAD7678144.1"/>
    <property type="molecule type" value="Genomic_DNA"/>
</dbReference>
<reference evidence="3" key="1">
    <citation type="submission" date="2020-12" db="EMBL/GenBank/DDBJ databases">
        <authorList>
            <consortium name="Molecular Ecology Group"/>
        </authorList>
    </citation>
    <scope>NUCLEOTIDE SEQUENCE</scope>
    <source>
        <strain evidence="3">TBG_1078</strain>
    </source>
</reference>
<comment type="similarity">
    <text evidence="1">Belongs to the AHA1 family.</text>
</comment>
<accession>A0A811YMX8</accession>
<comment type="caution">
    <text evidence="3">The sequence shown here is derived from an EMBL/GenBank/DDBJ whole genome shotgun (WGS) entry which is preliminary data.</text>
</comment>
<dbReference type="AlphaFoldDB" id="A0A811YMX8"/>
<dbReference type="SUPFAM" id="SSF103111">
    <property type="entry name" value="Activator of Hsp90 ATPase, Aha1"/>
    <property type="match status" value="1"/>
</dbReference>
<evidence type="ECO:0000259" key="2">
    <source>
        <dbReference type="Pfam" id="PF09229"/>
    </source>
</evidence>
<evidence type="ECO:0000256" key="1">
    <source>
        <dbReference type="ARBA" id="ARBA00006817"/>
    </source>
</evidence>
<dbReference type="Gene3D" id="3.15.10.20">
    <property type="entry name" value="Activator of Hsp90 ATPase Aha1, N-terminal domain"/>
    <property type="match status" value="1"/>
</dbReference>
<dbReference type="GO" id="GO:0051087">
    <property type="term" value="F:protein-folding chaperone binding"/>
    <property type="evidence" value="ECO:0007669"/>
    <property type="project" value="InterPro"/>
</dbReference>